<evidence type="ECO:0000256" key="4">
    <source>
        <dbReference type="ARBA" id="ARBA00023136"/>
    </source>
</evidence>
<evidence type="ECO:0000256" key="2">
    <source>
        <dbReference type="ARBA" id="ARBA00022692"/>
    </source>
</evidence>
<keyword evidence="8" id="KW-1185">Reference proteome</keyword>
<dbReference type="GO" id="GO:0046873">
    <property type="term" value="F:metal ion transmembrane transporter activity"/>
    <property type="evidence" value="ECO:0007669"/>
    <property type="project" value="InterPro"/>
</dbReference>
<name>A0A5B9QPW5_9BACT</name>
<accession>A0A5B9QPW5</accession>
<dbReference type="GO" id="GO:0016020">
    <property type="term" value="C:membrane"/>
    <property type="evidence" value="ECO:0007669"/>
    <property type="project" value="UniProtKB-SubCell"/>
</dbReference>
<feature type="transmembrane region" description="Helical" evidence="6">
    <location>
        <begin position="223"/>
        <end position="243"/>
    </location>
</feature>
<organism evidence="7 8">
    <name type="scientific">Roseimaritima ulvae</name>
    <dbReference type="NCBI Taxonomy" id="980254"/>
    <lineage>
        <taxon>Bacteria</taxon>
        <taxon>Pseudomonadati</taxon>
        <taxon>Planctomycetota</taxon>
        <taxon>Planctomycetia</taxon>
        <taxon>Pirellulales</taxon>
        <taxon>Pirellulaceae</taxon>
        <taxon>Roseimaritima</taxon>
    </lineage>
</organism>
<keyword evidence="4 6" id="KW-0472">Membrane</keyword>
<dbReference type="PANTHER" id="PTHR16950">
    <property type="entry name" value="ZINC TRANSPORTER SLC39A7 HISTIDINE-RICH MEMBRANE PROTEIN KE4"/>
    <property type="match status" value="1"/>
</dbReference>
<gene>
    <name evidence="7" type="ORF">UC8_15500</name>
</gene>
<dbReference type="OrthoDB" id="5739025at2"/>
<feature type="transmembrane region" description="Helical" evidence="6">
    <location>
        <begin position="6"/>
        <end position="30"/>
    </location>
</feature>
<dbReference type="InterPro" id="IPR003689">
    <property type="entry name" value="ZIP"/>
</dbReference>
<proteinExistence type="predicted"/>
<evidence type="ECO:0000256" key="6">
    <source>
        <dbReference type="SAM" id="Phobius"/>
    </source>
</evidence>
<evidence type="ECO:0000256" key="5">
    <source>
        <dbReference type="SAM" id="MobiDB-lite"/>
    </source>
</evidence>
<feature type="transmembrane region" description="Helical" evidence="6">
    <location>
        <begin position="76"/>
        <end position="94"/>
    </location>
</feature>
<dbReference type="KEGG" id="rul:UC8_15500"/>
<feature type="transmembrane region" description="Helical" evidence="6">
    <location>
        <begin position="185"/>
        <end position="202"/>
    </location>
</feature>
<reference evidence="7 8" key="1">
    <citation type="submission" date="2019-08" db="EMBL/GenBank/DDBJ databases">
        <title>Deep-cultivation of Planctomycetes and their phenomic and genomic characterization uncovers novel biology.</title>
        <authorList>
            <person name="Wiegand S."/>
            <person name="Jogler M."/>
            <person name="Boedeker C."/>
            <person name="Pinto D."/>
            <person name="Vollmers J."/>
            <person name="Rivas-Marin E."/>
            <person name="Kohn T."/>
            <person name="Peeters S.H."/>
            <person name="Heuer A."/>
            <person name="Rast P."/>
            <person name="Oberbeckmann S."/>
            <person name="Bunk B."/>
            <person name="Jeske O."/>
            <person name="Meyerdierks A."/>
            <person name="Storesund J.E."/>
            <person name="Kallscheuer N."/>
            <person name="Luecker S."/>
            <person name="Lage O.M."/>
            <person name="Pohl T."/>
            <person name="Merkel B.J."/>
            <person name="Hornburger P."/>
            <person name="Mueller R.-W."/>
            <person name="Bruemmer F."/>
            <person name="Labrenz M."/>
            <person name="Spormann A.M."/>
            <person name="Op den Camp H."/>
            <person name="Overmann J."/>
            <person name="Amann R."/>
            <person name="Jetten M.S.M."/>
            <person name="Mascher T."/>
            <person name="Medema M.H."/>
            <person name="Devos D.P."/>
            <person name="Kaster A.-K."/>
            <person name="Ovreas L."/>
            <person name="Rohde M."/>
            <person name="Galperin M.Y."/>
            <person name="Jogler C."/>
        </authorList>
    </citation>
    <scope>NUCLEOTIDE SEQUENCE [LARGE SCALE GENOMIC DNA]</scope>
    <source>
        <strain evidence="7 8">UC8</strain>
    </source>
</reference>
<sequence>MFSESGLPIVVLVVYCIAVVVASLAGGGITQRLQITHNGMQHIISLVGGVMLGTAVFHLLPHALHDIGRTVQLDNVMLAVMAGIVVMFAMLRLFHHHHHGEEQVFQQPAEDGSKHEHGHDHAHSHVHEHGHAHEHDHTHGREHGRRAGRYSWLGVLAGLTIHTLIDGVTLAAAVRMDAGHPGRTSLLFGFGAFLAVFLHKPLDAISVTSMMAAGGKSVRARRVANLVFALACPLGAGLCYAGLSVGGGATVAYLLAFSAGVFLCIALSDLLPEMEFHSHDRFSLSAMLMLGLLAAWMLRFLEGDLHP</sequence>
<comment type="subcellular location">
    <subcellularLocation>
        <location evidence="1">Membrane</location>
        <topology evidence="1">Multi-pass membrane protein</topology>
    </subcellularLocation>
</comment>
<keyword evidence="3 6" id="KW-1133">Transmembrane helix</keyword>
<feature type="region of interest" description="Disordered" evidence="5">
    <location>
        <begin position="102"/>
        <end position="144"/>
    </location>
</feature>
<dbReference type="AlphaFoldDB" id="A0A5B9QPW5"/>
<dbReference type="Pfam" id="PF02535">
    <property type="entry name" value="Zip"/>
    <property type="match status" value="1"/>
</dbReference>
<feature type="transmembrane region" description="Helical" evidence="6">
    <location>
        <begin position="249"/>
        <end position="270"/>
    </location>
</feature>
<feature type="transmembrane region" description="Helical" evidence="6">
    <location>
        <begin position="150"/>
        <end position="173"/>
    </location>
</feature>
<evidence type="ECO:0000256" key="3">
    <source>
        <dbReference type="ARBA" id="ARBA00022989"/>
    </source>
</evidence>
<dbReference type="Proteomes" id="UP000325286">
    <property type="component" value="Chromosome"/>
</dbReference>
<feature type="transmembrane region" description="Helical" evidence="6">
    <location>
        <begin position="42"/>
        <end position="64"/>
    </location>
</feature>
<feature type="compositionally biased region" description="Basic and acidic residues" evidence="5">
    <location>
        <begin position="111"/>
        <end position="141"/>
    </location>
</feature>
<keyword evidence="2 6" id="KW-0812">Transmembrane</keyword>
<feature type="transmembrane region" description="Helical" evidence="6">
    <location>
        <begin position="282"/>
        <end position="301"/>
    </location>
</feature>
<dbReference type="RefSeq" id="WP_068133036.1">
    <property type="nucleotide sequence ID" value="NZ_CP042914.1"/>
</dbReference>
<protein>
    <submittedName>
        <fullName evidence="7">Zinc transporter ZupT</fullName>
    </submittedName>
</protein>
<evidence type="ECO:0000313" key="8">
    <source>
        <dbReference type="Proteomes" id="UP000325286"/>
    </source>
</evidence>
<evidence type="ECO:0000313" key="7">
    <source>
        <dbReference type="EMBL" id="QEG39555.1"/>
    </source>
</evidence>
<dbReference type="EMBL" id="CP042914">
    <property type="protein sequence ID" value="QEG39555.1"/>
    <property type="molecule type" value="Genomic_DNA"/>
</dbReference>
<dbReference type="PANTHER" id="PTHR16950:SF16">
    <property type="entry name" value="ZINC TRANSPORTER ZIP13"/>
    <property type="match status" value="1"/>
</dbReference>
<evidence type="ECO:0000256" key="1">
    <source>
        <dbReference type="ARBA" id="ARBA00004141"/>
    </source>
</evidence>